<reference evidence="4 5" key="1">
    <citation type="submission" date="2011-07" db="EMBL/GenBank/DDBJ databases">
        <authorList>
            <person name="Coyne R."/>
            <person name="Brami D."/>
            <person name="Johnson J."/>
            <person name="Hostetler J."/>
            <person name="Hannick L."/>
            <person name="Clark T."/>
            <person name="Cassidy-Hanley D."/>
            <person name="Inman J."/>
        </authorList>
    </citation>
    <scope>NUCLEOTIDE SEQUENCE [LARGE SCALE GENOMIC DNA]</scope>
    <source>
        <strain evidence="4 5">G5</strain>
    </source>
</reference>
<dbReference type="PANTHER" id="PTHR13242:SF0">
    <property type="entry name" value="EUKARYOTIC TRANSLATION INITIATION FACTOR 3 SUBUNIT L"/>
    <property type="match status" value="1"/>
</dbReference>
<dbReference type="RefSeq" id="XP_004036547.1">
    <property type="nucleotide sequence ID" value="XM_004036499.1"/>
</dbReference>
<dbReference type="Proteomes" id="UP000008983">
    <property type="component" value="Unassembled WGS sequence"/>
</dbReference>
<dbReference type="OrthoDB" id="292728at2759"/>
<evidence type="ECO:0000256" key="1">
    <source>
        <dbReference type="ARBA" id="ARBA00022490"/>
    </source>
</evidence>
<dbReference type="PANTHER" id="PTHR13242">
    <property type="entry name" value="EUKARYOTIC TRANSLATION INITIATION FACTOR 3"/>
    <property type="match status" value="1"/>
</dbReference>
<keyword evidence="1" id="KW-0963">Cytoplasm</keyword>
<dbReference type="Pfam" id="PF10255">
    <property type="entry name" value="Paf67"/>
    <property type="match status" value="1"/>
</dbReference>
<feature type="non-terminal residue" evidence="4">
    <location>
        <position position="171"/>
    </location>
</feature>
<organism evidence="4 5">
    <name type="scientific">Ichthyophthirius multifiliis</name>
    <name type="common">White spot disease agent</name>
    <name type="synonym">Ich</name>
    <dbReference type="NCBI Taxonomy" id="5932"/>
    <lineage>
        <taxon>Eukaryota</taxon>
        <taxon>Sar</taxon>
        <taxon>Alveolata</taxon>
        <taxon>Ciliophora</taxon>
        <taxon>Intramacronucleata</taxon>
        <taxon>Oligohymenophorea</taxon>
        <taxon>Hymenostomatida</taxon>
        <taxon>Ophryoglenina</taxon>
        <taxon>Ichthyophthirius</taxon>
    </lineage>
</organism>
<dbReference type="GeneID" id="14908717"/>
<protein>
    <submittedName>
        <fullName evidence="4">Uncharacterized protein</fullName>
    </submittedName>
</protein>
<sequence length="171" mass="20145">MMNKYKSFLTKSFQYENIMKQLEKTVCLFAIALSFAPNKDSEAILWLFKDIQLRSSKQNQNTKEKLTEKYEKLKKFDTQTFFDFFSNGCPKIITPIKDINDFVQMQNKYVADLVNITRDSLFKGFQQSQIINNITEVLKLYTRINVKKAANLLKITSEELIGYIKTYQKMN</sequence>
<dbReference type="EMBL" id="GL983626">
    <property type="protein sequence ID" value="EGR32561.1"/>
    <property type="molecule type" value="Genomic_DNA"/>
</dbReference>
<evidence type="ECO:0000256" key="2">
    <source>
        <dbReference type="ARBA" id="ARBA00022540"/>
    </source>
</evidence>
<keyword evidence="5" id="KW-1185">Reference proteome</keyword>
<keyword evidence="3" id="KW-0648">Protein biosynthesis</keyword>
<evidence type="ECO:0000313" key="4">
    <source>
        <dbReference type="EMBL" id="EGR32561.1"/>
    </source>
</evidence>
<dbReference type="InParanoid" id="G0QQF2"/>
<dbReference type="InterPro" id="IPR019382">
    <property type="entry name" value="eIF3l"/>
</dbReference>
<dbReference type="OMA" id="ERNYAEY"/>
<name>G0QQF2_ICHMU</name>
<dbReference type="GO" id="GO:0005852">
    <property type="term" value="C:eukaryotic translation initiation factor 3 complex"/>
    <property type="evidence" value="ECO:0007669"/>
    <property type="project" value="InterPro"/>
</dbReference>
<keyword evidence="2" id="KW-0396">Initiation factor</keyword>
<dbReference type="GO" id="GO:0003743">
    <property type="term" value="F:translation initiation factor activity"/>
    <property type="evidence" value="ECO:0007669"/>
    <property type="project" value="UniProtKB-KW"/>
</dbReference>
<dbReference type="eggNOG" id="KOG3677">
    <property type="taxonomic scope" value="Eukaryota"/>
</dbReference>
<gene>
    <name evidence="4" type="ORF">IMG5_077980</name>
</gene>
<dbReference type="AlphaFoldDB" id="G0QQF2"/>
<proteinExistence type="predicted"/>
<evidence type="ECO:0000256" key="3">
    <source>
        <dbReference type="ARBA" id="ARBA00022917"/>
    </source>
</evidence>
<dbReference type="STRING" id="857967.G0QQF2"/>
<evidence type="ECO:0000313" key="5">
    <source>
        <dbReference type="Proteomes" id="UP000008983"/>
    </source>
</evidence>
<accession>G0QQF2</accession>